<reference evidence="3" key="1">
    <citation type="submission" date="2016-06" db="UniProtKB">
        <authorList>
            <consortium name="WormBaseParasite"/>
        </authorList>
    </citation>
    <scope>IDENTIFICATION</scope>
</reference>
<organism evidence="3">
    <name type="scientific">Echinostoma caproni</name>
    <dbReference type="NCBI Taxonomy" id="27848"/>
    <lineage>
        <taxon>Eukaryota</taxon>
        <taxon>Metazoa</taxon>
        <taxon>Spiralia</taxon>
        <taxon>Lophotrochozoa</taxon>
        <taxon>Platyhelminthes</taxon>
        <taxon>Trematoda</taxon>
        <taxon>Digenea</taxon>
        <taxon>Plagiorchiida</taxon>
        <taxon>Echinostomata</taxon>
        <taxon>Echinostomatoidea</taxon>
        <taxon>Echinostomatidae</taxon>
        <taxon>Echinostoma</taxon>
    </lineage>
</organism>
<accession>A0A183ABM6</accession>
<dbReference type="EMBL" id="UZAN01041219">
    <property type="protein sequence ID" value="VDP72367.1"/>
    <property type="molecule type" value="Genomic_DNA"/>
</dbReference>
<name>A0A183ABM6_9TREM</name>
<dbReference type="WBParaSite" id="ECPE_0000437301-mRNA-1">
    <property type="protein sequence ID" value="ECPE_0000437301-mRNA-1"/>
    <property type="gene ID" value="ECPE_0000437301"/>
</dbReference>
<dbReference type="AlphaFoldDB" id="A0A183ABM6"/>
<gene>
    <name evidence="1" type="ORF">ECPE_LOCUS4361</name>
</gene>
<evidence type="ECO:0000313" key="1">
    <source>
        <dbReference type="EMBL" id="VDP72367.1"/>
    </source>
</evidence>
<evidence type="ECO:0000313" key="2">
    <source>
        <dbReference type="Proteomes" id="UP000272942"/>
    </source>
</evidence>
<keyword evidence="2" id="KW-1185">Reference proteome</keyword>
<dbReference type="Proteomes" id="UP000272942">
    <property type="component" value="Unassembled WGS sequence"/>
</dbReference>
<protein>
    <submittedName>
        <fullName evidence="3">DUF4158 domain-containing protein</fullName>
    </submittedName>
</protein>
<proteinExistence type="predicted"/>
<reference evidence="1 2" key="2">
    <citation type="submission" date="2018-11" db="EMBL/GenBank/DDBJ databases">
        <authorList>
            <consortium name="Pathogen Informatics"/>
        </authorList>
    </citation>
    <scope>NUCLEOTIDE SEQUENCE [LARGE SCALE GENOMIC DNA]</scope>
    <source>
        <strain evidence="1 2">Egypt</strain>
    </source>
</reference>
<evidence type="ECO:0000313" key="3">
    <source>
        <dbReference type="WBParaSite" id="ECPE_0000437301-mRNA-1"/>
    </source>
</evidence>
<dbReference type="OrthoDB" id="6247559at2759"/>
<sequence length="181" mass="20014">MKVPWSAAFEDGDERVFLEEFEDVAELAGIRTDRDKSTALRALLKGCARAVLDAARTGPEKMEWAAAKDRQKALRRFKTAQLGVGVDPLSHAVALRGLLDRALPTLDESAHSELLLDRFTESLPKDIRGKAKLINVARTMGVMTLAEVFCQGGRYHGFRLLCHVFLVWSSGKFCGVAEDIL</sequence>